<accession>D6U0T5</accession>
<comment type="cofactor">
    <cofactor evidence="1">
        <name>Mg(2+)</name>
        <dbReference type="ChEBI" id="CHEBI:18420"/>
    </cofactor>
    <text evidence="1">Binds 2 magnesium ions per subunit.</text>
</comment>
<dbReference type="eggNOG" id="COG1397">
    <property type="taxonomic scope" value="Bacteria"/>
</dbReference>
<feature type="binding site" evidence="1">
    <location>
        <position position="75"/>
    </location>
    <ligand>
        <name>Mg(2+)</name>
        <dbReference type="ChEBI" id="CHEBI:18420"/>
        <label>1</label>
    </ligand>
</feature>
<dbReference type="RefSeq" id="WP_007920530.1">
    <property type="nucleotide sequence ID" value="NZ_ADVG01000004.1"/>
</dbReference>
<dbReference type="EMBL" id="ADVG01000004">
    <property type="protein sequence ID" value="EFH82425.1"/>
    <property type="molecule type" value="Genomic_DNA"/>
</dbReference>
<dbReference type="InParanoid" id="D6U0T5"/>
<feature type="binding site" evidence="1">
    <location>
        <position position="74"/>
    </location>
    <ligand>
        <name>Mg(2+)</name>
        <dbReference type="ChEBI" id="CHEBI:18420"/>
        <label>1</label>
    </ligand>
</feature>
<evidence type="ECO:0000256" key="1">
    <source>
        <dbReference type="PIRSR" id="PIRSR605502-1"/>
    </source>
</evidence>
<reference evidence="2 3" key="1">
    <citation type="journal article" date="2011" name="Stand. Genomic Sci.">
        <title>Non-contiguous finished genome sequence and contextual data of the filamentous soil bacterium Ktedonobacter racemifer type strain (SOSP1-21).</title>
        <authorList>
            <person name="Chang Y.J."/>
            <person name="Land M."/>
            <person name="Hauser L."/>
            <person name="Chertkov O."/>
            <person name="Del Rio T.G."/>
            <person name="Nolan M."/>
            <person name="Copeland A."/>
            <person name="Tice H."/>
            <person name="Cheng J.F."/>
            <person name="Lucas S."/>
            <person name="Han C."/>
            <person name="Goodwin L."/>
            <person name="Pitluck S."/>
            <person name="Ivanova N."/>
            <person name="Ovchinikova G."/>
            <person name="Pati A."/>
            <person name="Chen A."/>
            <person name="Palaniappan K."/>
            <person name="Mavromatis K."/>
            <person name="Liolios K."/>
            <person name="Brettin T."/>
            <person name="Fiebig A."/>
            <person name="Rohde M."/>
            <person name="Abt B."/>
            <person name="Goker M."/>
            <person name="Detter J.C."/>
            <person name="Woyke T."/>
            <person name="Bristow J."/>
            <person name="Eisen J.A."/>
            <person name="Markowitz V."/>
            <person name="Hugenholtz P."/>
            <person name="Kyrpides N.C."/>
            <person name="Klenk H.P."/>
            <person name="Lapidus A."/>
        </authorList>
    </citation>
    <scope>NUCLEOTIDE SEQUENCE [LARGE SCALE GENOMIC DNA]</scope>
    <source>
        <strain evidence="3">DSM 44963</strain>
    </source>
</reference>
<name>D6U0T5_KTERA</name>
<dbReference type="GO" id="GO:0046872">
    <property type="term" value="F:metal ion binding"/>
    <property type="evidence" value="ECO:0007669"/>
    <property type="project" value="UniProtKB-KW"/>
</dbReference>
<dbReference type="InterPro" id="IPR005502">
    <property type="entry name" value="Ribosyl_crysJ1"/>
</dbReference>
<evidence type="ECO:0000313" key="2">
    <source>
        <dbReference type="EMBL" id="EFH82425.1"/>
    </source>
</evidence>
<dbReference type="Gene3D" id="2.60.120.560">
    <property type="entry name" value="Exo-inulinase, domain 1"/>
    <property type="match status" value="1"/>
</dbReference>
<feature type="binding site" evidence="1">
    <location>
        <position position="298"/>
    </location>
    <ligand>
        <name>Mg(2+)</name>
        <dbReference type="ChEBI" id="CHEBI:18420"/>
        <label>1</label>
    </ligand>
</feature>
<feature type="binding site" evidence="1">
    <location>
        <position position="300"/>
    </location>
    <ligand>
        <name>Mg(2+)</name>
        <dbReference type="ChEBI" id="CHEBI:18420"/>
        <label>1</label>
    </ligand>
</feature>
<sequence length="710" mass="78783">MAMMMHRDKERFPLREIPPDYIERVYAGVLGKMIGVYLGRPFEGWTYERITQELGEINYYVHDKLGVPLIVTDDDLSGTFTFVRALADYGNSPDLSAAQVGQTWLNYIIERRTILWWGGMGTSTEHTAYLRLKAGIQAPESGSSKLNGQVVAEQIGAQIFIDGWGMVAPGNPALAVELAHKAGSVSHDGEAVYAAQVIAAMESAAFIEHDLNTLLDIGLSFIPATSLVARMIQDIRAWHQEDGDWRRTRERIVARYGYERYGGGCHVIPNHALIILALLYGDDDFQRSLMIVNTCGWDTDCNSGNVGCLLAIKNGLQTLEAGPDWRGPVADRLYLPTADGGSCISDAVQVTYQIVDMAHALRDLPFTPPPRFNFSLPGSLQGFQLEGEETGAILGNVVHPLNSTQRCLAVSCQDKQEISLATPTFIPPFAQNMPGYELVASPTLYSGQIVKAHLLADQANTAPIRVQLFVRTYGTKDQLETYWGPTIALEPQAKQVMIWQLPDTAGEPIMEIGLTLRNEASSKPGRVYLESLDWRGAPTTVLVCPARRGQMWHRAWTNAIDQFEPWATESFRLVQNTGRGMLIQGTRDWQDYRVSATFTPHLAEVFGLAARVQGLQRYYALLLTRSGRTQLVKVLDGEHVLAETSFPWELYQPYALNLQLQGTHIQAWINEQLLFDLQDTENPLVSGAIALICQECRVGCDTVSIQPVSL</sequence>
<dbReference type="Gene3D" id="1.10.4080.10">
    <property type="entry name" value="ADP-ribosylation/Crystallin J1"/>
    <property type="match status" value="1"/>
</dbReference>
<dbReference type="AlphaFoldDB" id="D6U0T5"/>
<comment type="caution">
    <text evidence="2">The sequence shown here is derived from an EMBL/GenBank/DDBJ whole genome shotgun (WGS) entry which is preliminary data.</text>
</comment>
<evidence type="ECO:0000313" key="3">
    <source>
        <dbReference type="Proteomes" id="UP000004508"/>
    </source>
</evidence>
<dbReference type="STRING" id="485913.Krac_3236"/>
<dbReference type="SUPFAM" id="SSF101478">
    <property type="entry name" value="ADP-ribosylglycohydrolase"/>
    <property type="match status" value="1"/>
</dbReference>
<dbReference type="Pfam" id="PF03747">
    <property type="entry name" value="ADP_ribosyl_GH"/>
    <property type="match status" value="1"/>
</dbReference>
<keyword evidence="3" id="KW-1185">Reference proteome</keyword>
<dbReference type="Proteomes" id="UP000004508">
    <property type="component" value="Unassembled WGS sequence"/>
</dbReference>
<organism evidence="2 3">
    <name type="scientific">Ktedonobacter racemifer DSM 44963</name>
    <dbReference type="NCBI Taxonomy" id="485913"/>
    <lineage>
        <taxon>Bacteria</taxon>
        <taxon>Bacillati</taxon>
        <taxon>Chloroflexota</taxon>
        <taxon>Ktedonobacteria</taxon>
        <taxon>Ktedonobacterales</taxon>
        <taxon>Ktedonobacteraceae</taxon>
        <taxon>Ktedonobacter</taxon>
    </lineage>
</organism>
<keyword evidence="1" id="KW-0479">Metal-binding</keyword>
<keyword evidence="1" id="KW-0460">Magnesium</keyword>
<protein>
    <submittedName>
        <fullName evidence="2">ADP-ribosylation/Crystallin J1</fullName>
    </submittedName>
</protein>
<dbReference type="InterPro" id="IPR036705">
    <property type="entry name" value="Ribosyl_crysJ1_sf"/>
</dbReference>
<proteinExistence type="predicted"/>
<gene>
    <name evidence="2" type="ORF">Krac_3236</name>
</gene>